<name>A0A3E2H175_SCYLI</name>
<dbReference type="SMART" id="SM00355">
    <property type="entry name" value="ZnF_C2H2"/>
    <property type="match status" value="3"/>
</dbReference>
<dbReference type="SUPFAM" id="SSF57667">
    <property type="entry name" value="beta-beta-alpha zinc fingers"/>
    <property type="match status" value="1"/>
</dbReference>
<evidence type="ECO:0000313" key="3">
    <source>
        <dbReference type="EMBL" id="RFU27002.1"/>
    </source>
</evidence>
<dbReference type="Gene3D" id="3.30.160.60">
    <property type="entry name" value="Classic Zinc Finger"/>
    <property type="match status" value="2"/>
</dbReference>
<feature type="compositionally biased region" description="Basic and acidic residues" evidence="1">
    <location>
        <begin position="456"/>
        <end position="467"/>
    </location>
</feature>
<feature type="domain" description="C2H2-type" evidence="2">
    <location>
        <begin position="431"/>
        <end position="456"/>
    </location>
</feature>
<organism evidence="3 4">
    <name type="scientific">Scytalidium lignicola</name>
    <name type="common">Hyphomycete</name>
    <dbReference type="NCBI Taxonomy" id="5539"/>
    <lineage>
        <taxon>Eukaryota</taxon>
        <taxon>Fungi</taxon>
        <taxon>Dikarya</taxon>
        <taxon>Ascomycota</taxon>
        <taxon>Pezizomycotina</taxon>
        <taxon>Leotiomycetes</taxon>
        <taxon>Leotiomycetes incertae sedis</taxon>
        <taxon>Scytalidium</taxon>
    </lineage>
</organism>
<feature type="domain" description="C2H2-type" evidence="2">
    <location>
        <begin position="397"/>
        <end position="426"/>
    </location>
</feature>
<feature type="domain" description="C2H2-type" evidence="2">
    <location>
        <begin position="366"/>
        <end position="391"/>
    </location>
</feature>
<evidence type="ECO:0000256" key="1">
    <source>
        <dbReference type="SAM" id="MobiDB-lite"/>
    </source>
</evidence>
<dbReference type="OrthoDB" id="6077919at2759"/>
<dbReference type="PANTHER" id="PTHR46179:SF19">
    <property type="entry name" value="C2H2 FINGER DOMAIN TRANSCRIPTION FACTOR (EUROFUNG)-RELATED"/>
    <property type="match status" value="1"/>
</dbReference>
<gene>
    <name evidence="3" type="ORF">B7463_g9324</name>
</gene>
<accession>A0A3E2H175</accession>
<dbReference type="GO" id="GO:0006357">
    <property type="term" value="P:regulation of transcription by RNA polymerase II"/>
    <property type="evidence" value="ECO:0007669"/>
    <property type="project" value="TreeGrafter"/>
</dbReference>
<feature type="region of interest" description="Disordered" evidence="1">
    <location>
        <begin position="1"/>
        <end position="124"/>
    </location>
</feature>
<proteinExistence type="predicted"/>
<feature type="compositionally biased region" description="Pro residues" evidence="1">
    <location>
        <begin position="38"/>
        <end position="48"/>
    </location>
</feature>
<dbReference type="PANTHER" id="PTHR46179">
    <property type="entry name" value="ZINC FINGER PROTEIN"/>
    <property type="match status" value="1"/>
</dbReference>
<dbReference type="InterPro" id="IPR051061">
    <property type="entry name" value="Zinc_finger_trans_reg"/>
</dbReference>
<dbReference type="AlphaFoldDB" id="A0A3E2H175"/>
<dbReference type="GO" id="GO:0005634">
    <property type="term" value="C:nucleus"/>
    <property type="evidence" value="ECO:0007669"/>
    <property type="project" value="TreeGrafter"/>
</dbReference>
<evidence type="ECO:0000259" key="2">
    <source>
        <dbReference type="SMART" id="SM00355"/>
    </source>
</evidence>
<keyword evidence="4" id="KW-1185">Reference proteome</keyword>
<feature type="compositionally biased region" description="Basic and acidic residues" evidence="1">
    <location>
        <begin position="110"/>
        <end position="124"/>
    </location>
</feature>
<feature type="compositionally biased region" description="Polar residues" evidence="1">
    <location>
        <begin position="222"/>
        <end position="258"/>
    </location>
</feature>
<dbReference type="InterPro" id="IPR013087">
    <property type="entry name" value="Znf_C2H2_type"/>
</dbReference>
<reference evidence="3 4" key="1">
    <citation type="submission" date="2018-05" db="EMBL/GenBank/DDBJ databases">
        <title>Draft genome sequence of Scytalidium lignicola DSM 105466, a ubiquitous saprotrophic fungus.</title>
        <authorList>
            <person name="Buettner E."/>
            <person name="Gebauer A.M."/>
            <person name="Hofrichter M."/>
            <person name="Liers C."/>
            <person name="Kellner H."/>
        </authorList>
    </citation>
    <scope>NUCLEOTIDE SEQUENCE [LARGE SCALE GENOMIC DNA]</scope>
    <source>
        <strain evidence="3 4">DSM 105466</strain>
    </source>
</reference>
<dbReference type="Proteomes" id="UP000258309">
    <property type="component" value="Unassembled WGS sequence"/>
</dbReference>
<sequence length="490" mass="52980">MPVVESPFVQQSNAEIYDPDDVVPRDSPLLKPMIPKFSPSPSPPPAVPLPQVSPDSSPGSPNRKRSNRPKNRPSQSDAVLISFMDDGKRPEIARTAGNEPLASDEESDEQDRSPKGTEVTVEKGPEVCELSAIAARALMANEAHTPKAQVQVLQPMPLPTSLAPITSLAPRGISMEDVKPTLPSITATTYQFDARALRTQEPGGKPESRPLPSGELPPLQRISPQSGHTGGNVTLPSISDQLGDLNQLTEASPASDANSYTQSPSTRPPPRFTSVGGHGSPPRSPNDAFRRELPSPGRGPTGPNGPFYFHHRRPSGSDSQVYSSAGEYASSNTETPSTDQSGSTPATTGIDRMSIDGITNPQVGSFQCKYPGCNAPPFQTQYLLNSHTNVHSTSRPHYCSVKGCPRGEGGKGFKRKNEMIRHGLVHDSPGYVCPFCPDKEHRYPRPDNLQRHVRVHHTDKDKGDPQLREVLSQRPEGPNRGRRRRGGTSS</sequence>
<dbReference type="InterPro" id="IPR036236">
    <property type="entry name" value="Znf_C2H2_sf"/>
</dbReference>
<feature type="compositionally biased region" description="Basic residues" evidence="1">
    <location>
        <begin position="62"/>
        <end position="71"/>
    </location>
</feature>
<feature type="compositionally biased region" description="Polar residues" evidence="1">
    <location>
        <begin position="316"/>
        <end position="347"/>
    </location>
</feature>
<comment type="caution">
    <text evidence="3">The sequence shown here is derived from an EMBL/GenBank/DDBJ whole genome shotgun (WGS) entry which is preliminary data.</text>
</comment>
<evidence type="ECO:0000313" key="4">
    <source>
        <dbReference type="Proteomes" id="UP000258309"/>
    </source>
</evidence>
<feature type="non-terminal residue" evidence="3">
    <location>
        <position position="490"/>
    </location>
</feature>
<dbReference type="EMBL" id="NCSJ02000228">
    <property type="protein sequence ID" value="RFU27002.1"/>
    <property type="molecule type" value="Genomic_DNA"/>
</dbReference>
<feature type="non-terminal residue" evidence="3">
    <location>
        <position position="1"/>
    </location>
</feature>
<dbReference type="OMA" id="CADREHK"/>
<feature type="compositionally biased region" description="Basic residues" evidence="1">
    <location>
        <begin position="480"/>
        <end position="490"/>
    </location>
</feature>
<feature type="region of interest" description="Disordered" evidence="1">
    <location>
        <begin position="456"/>
        <end position="490"/>
    </location>
</feature>
<protein>
    <recommendedName>
        <fullName evidence="2">C2H2-type domain-containing protein</fullName>
    </recommendedName>
</protein>
<feature type="region of interest" description="Disordered" evidence="1">
    <location>
        <begin position="193"/>
        <end position="358"/>
    </location>
</feature>
<dbReference type="STRING" id="5539.A0A3E2H175"/>